<feature type="non-terminal residue" evidence="11">
    <location>
        <position position="1"/>
    </location>
</feature>
<feature type="compositionally biased region" description="Polar residues" evidence="9">
    <location>
        <begin position="651"/>
        <end position="669"/>
    </location>
</feature>
<dbReference type="GO" id="GO:0048315">
    <property type="term" value="P:conidium formation"/>
    <property type="evidence" value="ECO:0007669"/>
    <property type="project" value="UniProtKB-KW"/>
</dbReference>
<dbReference type="GO" id="GO:0005667">
    <property type="term" value="C:transcription regulator complex"/>
    <property type="evidence" value="ECO:0007669"/>
    <property type="project" value="TreeGrafter"/>
</dbReference>
<evidence type="ECO:0000256" key="3">
    <source>
        <dbReference type="ARBA" id="ARBA00023015"/>
    </source>
</evidence>
<keyword evidence="7" id="KW-0183">Conidiation</keyword>
<evidence type="ECO:0000313" key="12">
    <source>
        <dbReference type="Proteomes" id="UP000037505"/>
    </source>
</evidence>
<gene>
    <name evidence="11" type="ORF">ANOM_009570</name>
</gene>
<comment type="caution">
    <text evidence="11">The sequence shown here is derived from an EMBL/GenBank/DDBJ whole genome shotgun (WGS) entry which is preliminary data.</text>
</comment>
<proteinExistence type="inferred from homology"/>
<dbReference type="RefSeq" id="XP_015402230.1">
    <property type="nucleotide sequence ID" value="XM_015554826.1"/>
</dbReference>
<evidence type="ECO:0000256" key="7">
    <source>
        <dbReference type="ARBA" id="ARBA00023321"/>
    </source>
</evidence>
<feature type="region of interest" description="Disordered" evidence="9">
    <location>
        <begin position="245"/>
        <end position="265"/>
    </location>
</feature>
<feature type="DNA-binding region" description="TEA" evidence="8">
    <location>
        <begin position="163"/>
        <end position="237"/>
    </location>
</feature>
<feature type="region of interest" description="Disordered" evidence="9">
    <location>
        <begin position="594"/>
        <end position="618"/>
    </location>
</feature>
<dbReference type="AlphaFoldDB" id="A0A0L1IP41"/>
<dbReference type="OrthoDB" id="10006572at2759"/>
<protein>
    <submittedName>
        <fullName evidence="11">Regulatory protein abaA</fullName>
    </submittedName>
</protein>
<dbReference type="Gene3D" id="6.10.20.40">
    <property type="entry name" value="TEA/ATTS domain"/>
    <property type="match status" value="1"/>
</dbReference>
<feature type="region of interest" description="Disordered" evidence="9">
    <location>
        <begin position="651"/>
        <end position="682"/>
    </location>
</feature>
<evidence type="ECO:0000313" key="11">
    <source>
        <dbReference type="EMBL" id="KNG81307.1"/>
    </source>
</evidence>
<dbReference type="InterPro" id="IPR000818">
    <property type="entry name" value="TEA/ATTS_dom"/>
</dbReference>
<dbReference type="InterPro" id="IPR038096">
    <property type="entry name" value="TEA/ATTS_sf"/>
</dbReference>
<evidence type="ECO:0000256" key="6">
    <source>
        <dbReference type="ARBA" id="ARBA00023242"/>
    </source>
</evidence>
<evidence type="ECO:0000256" key="5">
    <source>
        <dbReference type="ARBA" id="ARBA00023163"/>
    </source>
</evidence>
<evidence type="ECO:0000256" key="8">
    <source>
        <dbReference type="PROSITE-ProRule" id="PRU00505"/>
    </source>
</evidence>
<dbReference type="EMBL" id="JNOM01000466">
    <property type="protein sequence ID" value="KNG81307.1"/>
    <property type="molecule type" value="Genomic_DNA"/>
</dbReference>
<keyword evidence="4" id="KW-0010">Activator</keyword>
<keyword evidence="12" id="KW-1185">Reference proteome</keyword>
<dbReference type="PRINTS" id="PR00065">
    <property type="entry name" value="TEADOMAIN"/>
</dbReference>
<dbReference type="GO" id="GO:0000981">
    <property type="term" value="F:DNA-binding transcription factor activity, RNA polymerase II-specific"/>
    <property type="evidence" value="ECO:0007669"/>
    <property type="project" value="TreeGrafter"/>
</dbReference>
<evidence type="ECO:0000256" key="9">
    <source>
        <dbReference type="SAM" id="MobiDB-lite"/>
    </source>
</evidence>
<dbReference type="Pfam" id="PF01285">
    <property type="entry name" value="TEA"/>
    <property type="match status" value="1"/>
</dbReference>
<dbReference type="InterPro" id="IPR050937">
    <property type="entry name" value="TEC1_TEAD_TF"/>
</dbReference>
<evidence type="ECO:0000256" key="2">
    <source>
        <dbReference type="ARBA" id="ARBA00008421"/>
    </source>
</evidence>
<dbReference type="STRING" id="1509407.A0A0L1IP41"/>
<name>A0A0L1IP41_ASPN3</name>
<feature type="domain" description="TEA" evidence="10">
    <location>
        <begin position="163"/>
        <end position="237"/>
    </location>
</feature>
<dbReference type="GeneID" id="26811374"/>
<feature type="region of interest" description="Disordered" evidence="9">
    <location>
        <begin position="548"/>
        <end position="576"/>
    </location>
</feature>
<dbReference type="PANTHER" id="PTHR11834:SF0">
    <property type="entry name" value="PROTEIN SCALLOPED"/>
    <property type="match status" value="1"/>
</dbReference>
<keyword evidence="7" id="KW-0749">Sporulation</keyword>
<dbReference type="PROSITE" id="PS51088">
    <property type="entry name" value="TEA_2"/>
    <property type="match status" value="1"/>
</dbReference>
<dbReference type="Proteomes" id="UP000037505">
    <property type="component" value="Unassembled WGS sequence"/>
</dbReference>
<evidence type="ECO:0000256" key="4">
    <source>
        <dbReference type="ARBA" id="ARBA00023159"/>
    </source>
</evidence>
<dbReference type="SMART" id="SM00426">
    <property type="entry name" value="TEA"/>
    <property type="match status" value="1"/>
</dbReference>
<dbReference type="GO" id="GO:0000978">
    <property type="term" value="F:RNA polymerase II cis-regulatory region sequence-specific DNA binding"/>
    <property type="evidence" value="ECO:0007669"/>
    <property type="project" value="TreeGrafter"/>
</dbReference>
<keyword evidence="3" id="KW-0805">Transcription regulation</keyword>
<accession>A0A0L1IP41</accession>
<sequence>VTACFARQEAFVTLNILLCGICHSSESLFEVIRSMAEWQTECMLPPTQPGLEGVGPHPGRVLQNTSGNIQSYSDTLAHTDPTGRDDHFSHYGFKYPHQPPVPTHPMPTTSLHAQQVLNNRFHTKKLRRLQSLGQSLIGPRRTRSYLKSQKYIEYRARPRRDTGKDGEPVWSDELEDAFQQALEANPPMGRRKWSERGKSYGRNELIAEYIYKTTGKRRSRKQVSSHLQVLDSFLKGDPDWERLVREQPADRSNGQPPSAGPRWRNSMEVPFSSHYNSHNYPSYHDSLRPVPSYPGELPPPHVVFNPNLHAEATNVNMIYGLSFDMWVSAPGQPERIESAFHIYTRLQGDQRHPGAPPKRLEDLSNWRSSFPHLNSIMADANNPPSCEIILLEANLELMDDFPPPGSKLGIQLELDFTQPPNGDALTNQMENWSCNTYIYEEGHNIFKERRNLPRQQSNKVKPPFESSWWAKRFTELTELTQGTQGNEAADRQMRDYFRTLTAVQEIRATPSTRRVSNQYPDNSSDGSKRMAILIWQFRRTRPNEVGTTTWRRVTPPSPDRNAIPSPKPVTGIDLPPLSFDTNSLARPAPSIYQAPQSHDLVHHSGASQPQWSMYQPPPDSIFNASGGFDLLNSLTKPEGGLYDKTAVTSVPDTYPNLQSEVSQPTSLNGSTGGPGMLSIPDMSLSHTNLNTYNLSGHDNQYGTPQHPGVSLPDTSHVLNNGLFGSSTQSIDDMSHSHAPWPTPTSSITDVGSSNYSHLQFPDHHVPSVSRESHPHNHLEALLGPDDLIVGSMPGDPSIHGAGHGHINHTYAENNAVEAA</sequence>
<comment type="subcellular location">
    <subcellularLocation>
        <location evidence="1">Nucleus</location>
    </subcellularLocation>
</comment>
<dbReference type="GO" id="GO:0005634">
    <property type="term" value="C:nucleus"/>
    <property type="evidence" value="ECO:0007669"/>
    <property type="project" value="UniProtKB-SubCell"/>
</dbReference>
<reference evidence="11 12" key="1">
    <citation type="submission" date="2014-06" db="EMBL/GenBank/DDBJ databases">
        <title>The Genome of the Aflatoxigenic Filamentous Fungus Aspergillus nomius.</title>
        <authorList>
            <person name="Moore M.G."/>
            <person name="Shannon B.M."/>
            <person name="Brian M.M."/>
        </authorList>
    </citation>
    <scope>NUCLEOTIDE SEQUENCE [LARGE SCALE GENOMIC DNA]</scope>
    <source>
        <strain evidence="11 12">NRRL 13137</strain>
    </source>
</reference>
<dbReference type="PANTHER" id="PTHR11834">
    <property type="entry name" value="TRANSCRIPTIONAL ENHANCER FACTOR TEF RELATED"/>
    <property type="match status" value="1"/>
</dbReference>
<comment type="similarity">
    <text evidence="2">Belongs to the TEC1 family.</text>
</comment>
<evidence type="ECO:0000256" key="1">
    <source>
        <dbReference type="ARBA" id="ARBA00004123"/>
    </source>
</evidence>
<organism evidence="11 12">
    <name type="scientific">Aspergillus nomiae NRRL (strain ATCC 15546 / NRRL 13137 / CBS 260.88 / M93)</name>
    <dbReference type="NCBI Taxonomy" id="1509407"/>
    <lineage>
        <taxon>Eukaryota</taxon>
        <taxon>Fungi</taxon>
        <taxon>Dikarya</taxon>
        <taxon>Ascomycota</taxon>
        <taxon>Pezizomycotina</taxon>
        <taxon>Eurotiomycetes</taxon>
        <taxon>Eurotiomycetidae</taxon>
        <taxon>Eurotiales</taxon>
        <taxon>Aspergillaceae</taxon>
        <taxon>Aspergillus</taxon>
        <taxon>Aspergillus subgen. Circumdati</taxon>
    </lineage>
</organism>
<keyword evidence="5" id="KW-0804">Transcription</keyword>
<keyword evidence="6" id="KW-0539">Nucleus</keyword>
<evidence type="ECO:0000259" key="10">
    <source>
        <dbReference type="PROSITE" id="PS51088"/>
    </source>
</evidence>